<comment type="similarity">
    <text evidence="2 6">Belongs to the dTDP-4-dehydrorhamnose reductase family.</text>
</comment>
<dbReference type="PANTHER" id="PTHR10491:SF4">
    <property type="entry name" value="METHIONINE ADENOSYLTRANSFERASE 2 SUBUNIT BETA"/>
    <property type="match status" value="1"/>
</dbReference>
<keyword evidence="6" id="KW-0521">NADP</keyword>
<evidence type="ECO:0000256" key="1">
    <source>
        <dbReference type="ARBA" id="ARBA00004781"/>
    </source>
</evidence>
<comment type="catalytic activity">
    <reaction evidence="5 6">
        <text>dTDP-beta-L-rhamnose + NADP(+) = dTDP-4-dehydro-beta-L-rhamnose + NADPH + H(+)</text>
        <dbReference type="Rhea" id="RHEA:21796"/>
        <dbReference type="ChEBI" id="CHEBI:15378"/>
        <dbReference type="ChEBI" id="CHEBI:57510"/>
        <dbReference type="ChEBI" id="CHEBI:57783"/>
        <dbReference type="ChEBI" id="CHEBI:58349"/>
        <dbReference type="ChEBI" id="CHEBI:62830"/>
        <dbReference type="EC" id="1.1.1.133"/>
    </reaction>
</comment>
<organism evidence="8 9">
    <name type="scientific">Hyphococcus aureus</name>
    <dbReference type="NCBI Taxonomy" id="2666033"/>
    <lineage>
        <taxon>Bacteria</taxon>
        <taxon>Pseudomonadati</taxon>
        <taxon>Pseudomonadota</taxon>
        <taxon>Alphaproteobacteria</taxon>
        <taxon>Parvularculales</taxon>
        <taxon>Parvularculaceae</taxon>
        <taxon>Hyphococcus</taxon>
    </lineage>
</organism>
<dbReference type="NCBIfam" id="TIGR01214">
    <property type="entry name" value="rmlD"/>
    <property type="match status" value="1"/>
</dbReference>
<comment type="cofactor">
    <cofactor evidence="6">
        <name>Mg(2+)</name>
        <dbReference type="ChEBI" id="CHEBI:18420"/>
    </cofactor>
    <text evidence="6">Binds 1 Mg(2+) ion per monomer.</text>
</comment>
<dbReference type="GO" id="GO:0008831">
    <property type="term" value="F:dTDP-4-dehydrorhamnose reductase activity"/>
    <property type="evidence" value="ECO:0007669"/>
    <property type="project" value="UniProtKB-EC"/>
</dbReference>
<dbReference type="SUPFAM" id="SSF51735">
    <property type="entry name" value="NAD(P)-binding Rossmann-fold domains"/>
    <property type="match status" value="1"/>
</dbReference>
<dbReference type="PANTHER" id="PTHR10491">
    <property type="entry name" value="DTDP-4-DEHYDRORHAMNOSE REDUCTASE"/>
    <property type="match status" value="1"/>
</dbReference>
<keyword evidence="9" id="KW-1185">Reference proteome</keyword>
<dbReference type="InterPro" id="IPR029903">
    <property type="entry name" value="RmlD-like-bd"/>
</dbReference>
<proteinExistence type="inferred from homology"/>
<comment type="caution">
    <text evidence="8">The sequence shown here is derived from an EMBL/GenBank/DDBJ whole genome shotgun (WGS) entry which is preliminary data.</text>
</comment>
<evidence type="ECO:0000256" key="3">
    <source>
        <dbReference type="ARBA" id="ARBA00012929"/>
    </source>
</evidence>
<evidence type="ECO:0000313" key="9">
    <source>
        <dbReference type="Proteomes" id="UP001596116"/>
    </source>
</evidence>
<evidence type="ECO:0000256" key="2">
    <source>
        <dbReference type="ARBA" id="ARBA00010944"/>
    </source>
</evidence>
<dbReference type="InterPro" id="IPR005913">
    <property type="entry name" value="dTDP_dehydrorham_reduct"/>
</dbReference>
<dbReference type="Gene3D" id="3.40.50.720">
    <property type="entry name" value="NAD(P)-binding Rossmann-like Domain"/>
    <property type="match status" value="1"/>
</dbReference>
<evidence type="ECO:0000256" key="5">
    <source>
        <dbReference type="ARBA" id="ARBA00048200"/>
    </source>
</evidence>
<gene>
    <name evidence="8" type="primary">rfbD</name>
    <name evidence="8" type="ORF">ACFMB1_02365</name>
</gene>
<protein>
    <recommendedName>
        <fullName evidence="4 6">dTDP-4-dehydrorhamnose reductase</fullName>
        <ecNumber evidence="3 6">1.1.1.133</ecNumber>
    </recommendedName>
</protein>
<evidence type="ECO:0000259" key="7">
    <source>
        <dbReference type="Pfam" id="PF04321"/>
    </source>
</evidence>
<evidence type="ECO:0000313" key="8">
    <source>
        <dbReference type="EMBL" id="MFC6034367.1"/>
    </source>
</evidence>
<evidence type="ECO:0000256" key="6">
    <source>
        <dbReference type="RuleBase" id="RU364082"/>
    </source>
</evidence>
<reference evidence="8 9" key="1">
    <citation type="submission" date="2024-09" db="EMBL/GenBank/DDBJ databases">
        <authorList>
            <person name="Zhang Z.-H."/>
        </authorList>
    </citation>
    <scope>NUCLEOTIDE SEQUENCE [LARGE SCALE GENOMIC DNA]</scope>
    <source>
        <strain evidence="8 9">HHTR114</strain>
    </source>
</reference>
<feature type="domain" description="RmlD-like substrate binding" evidence="7">
    <location>
        <begin position="1"/>
        <end position="281"/>
    </location>
</feature>
<name>A0ABW1KUV6_9PROT</name>
<accession>A0ABW1KUV6</accession>
<comment type="function">
    <text evidence="6">Catalyzes the reduction of dTDP-6-deoxy-L-lyxo-4-hexulose to yield dTDP-L-rhamnose.</text>
</comment>
<evidence type="ECO:0000256" key="4">
    <source>
        <dbReference type="ARBA" id="ARBA00017099"/>
    </source>
</evidence>
<dbReference type="Pfam" id="PF04321">
    <property type="entry name" value="RmlD_sub_bind"/>
    <property type="match status" value="1"/>
</dbReference>
<comment type="pathway">
    <text evidence="1 6">Carbohydrate biosynthesis; dTDP-L-rhamnose biosynthesis.</text>
</comment>
<dbReference type="EC" id="1.1.1.133" evidence="3 6"/>
<dbReference type="InterPro" id="IPR036291">
    <property type="entry name" value="NAD(P)-bd_dom_sf"/>
</dbReference>
<dbReference type="CDD" id="cd05254">
    <property type="entry name" value="dTDP_HR_like_SDR_e"/>
    <property type="match status" value="1"/>
</dbReference>
<keyword evidence="6 8" id="KW-0560">Oxidoreductase</keyword>
<sequence>MRMLVFGRNGQVARALQDIGGEGVIALGRDEADLMQAGAARNAITANKPDIIVNASAYTAVDKAETDEAAARRLNMEAPAEMAVAAAEMGVPFIHISTDYVFDGTFEARLDENAAINPLNVYGRTKGDGESAVMNAHPGAVILRTSWVFSEYGGNFVKTMLRLGAERDALTIVADQIGGPTAAADIARAIIAIAGKKHRGAPGAGLYHFQGAPAVSWAGFAEKIFEIAGLSVKVSHIKTEDYPTPATRPLYTVLDCAKVERDFGVAQPDWRTELRRVFAALEKEGQAQ</sequence>
<dbReference type="RefSeq" id="WP_379880312.1">
    <property type="nucleotide sequence ID" value="NZ_JBHPON010000001.1"/>
</dbReference>
<dbReference type="EMBL" id="JBHPON010000001">
    <property type="protein sequence ID" value="MFC6034367.1"/>
    <property type="molecule type" value="Genomic_DNA"/>
</dbReference>
<dbReference type="Proteomes" id="UP001596116">
    <property type="component" value="Unassembled WGS sequence"/>
</dbReference>
<dbReference type="Gene3D" id="3.90.25.10">
    <property type="entry name" value="UDP-galactose 4-epimerase, domain 1"/>
    <property type="match status" value="1"/>
</dbReference>